<accession>A0A3B1DN53</accession>
<evidence type="ECO:0000313" key="1">
    <source>
        <dbReference type="EMBL" id="VAX40361.1"/>
    </source>
</evidence>
<dbReference type="EMBL" id="UOGL01000432">
    <property type="protein sequence ID" value="VAX40361.1"/>
    <property type="molecule type" value="Genomic_DNA"/>
</dbReference>
<gene>
    <name evidence="1" type="ORF">MNBD_PLANCTO02-1893</name>
</gene>
<name>A0A3B1DN53_9ZZZZ</name>
<organism evidence="1">
    <name type="scientific">hydrothermal vent metagenome</name>
    <dbReference type="NCBI Taxonomy" id="652676"/>
    <lineage>
        <taxon>unclassified sequences</taxon>
        <taxon>metagenomes</taxon>
        <taxon>ecological metagenomes</taxon>
    </lineage>
</organism>
<dbReference type="AlphaFoldDB" id="A0A3B1DN53"/>
<sequence length="69" mass="8173">MKPRVSLSEQAFMDILNKCESKIIKAQKTWLQGHMYVIESDGYYYYTHSKEPLSIPENREVVCSKFVHF</sequence>
<reference evidence="1" key="1">
    <citation type="submission" date="2018-06" db="EMBL/GenBank/DDBJ databases">
        <authorList>
            <person name="Zhirakovskaya E."/>
        </authorList>
    </citation>
    <scope>NUCLEOTIDE SEQUENCE</scope>
</reference>
<protein>
    <submittedName>
        <fullName evidence="1">Uncharacterized protein</fullName>
    </submittedName>
</protein>
<proteinExistence type="predicted"/>